<dbReference type="GO" id="GO:0032259">
    <property type="term" value="P:methylation"/>
    <property type="evidence" value="ECO:0007669"/>
    <property type="project" value="UniProtKB-KW"/>
</dbReference>
<dbReference type="STRING" id="1173027.Mic7113_5748"/>
<dbReference type="InterPro" id="IPR029063">
    <property type="entry name" value="SAM-dependent_MTases_sf"/>
</dbReference>
<dbReference type="SUPFAM" id="SSF53335">
    <property type="entry name" value="S-adenosyl-L-methionine-dependent methyltransferases"/>
    <property type="match status" value="1"/>
</dbReference>
<dbReference type="Proteomes" id="UP000010471">
    <property type="component" value="Chromosome"/>
</dbReference>
<evidence type="ECO:0000313" key="2">
    <source>
        <dbReference type="EMBL" id="AFZ21373.1"/>
    </source>
</evidence>
<evidence type="ECO:0000313" key="3">
    <source>
        <dbReference type="Proteomes" id="UP000010471"/>
    </source>
</evidence>
<accession>K9WMF2</accession>
<keyword evidence="2" id="KW-0808">Transferase</keyword>
<dbReference type="AlphaFoldDB" id="K9WMF2"/>
<proteinExistence type="predicted"/>
<gene>
    <name evidence="2" type="ORF">Mic7113_5748</name>
</gene>
<dbReference type="NCBIfam" id="TIGR01444">
    <property type="entry name" value="fkbM_fam"/>
    <property type="match status" value="1"/>
</dbReference>
<dbReference type="InterPro" id="IPR006342">
    <property type="entry name" value="FkbM_mtfrase"/>
</dbReference>
<name>K9WMF2_9CYAN</name>
<organism evidence="2 3">
    <name type="scientific">Allocoleopsis franciscana PCC 7113</name>
    <dbReference type="NCBI Taxonomy" id="1173027"/>
    <lineage>
        <taxon>Bacteria</taxon>
        <taxon>Bacillati</taxon>
        <taxon>Cyanobacteriota</taxon>
        <taxon>Cyanophyceae</taxon>
        <taxon>Coleofasciculales</taxon>
        <taxon>Coleofasciculaceae</taxon>
        <taxon>Allocoleopsis</taxon>
        <taxon>Allocoleopsis franciscana</taxon>
    </lineage>
</organism>
<dbReference type="GO" id="GO:0008168">
    <property type="term" value="F:methyltransferase activity"/>
    <property type="evidence" value="ECO:0007669"/>
    <property type="project" value="UniProtKB-KW"/>
</dbReference>
<dbReference type="OrthoDB" id="9807414at2"/>
<protein>
    <submittedName>
        <fullName evidence="2">Methyltransferase, FkbM family</fullName>
    </submittedName>
</protein>
<dbReference type="eggNOG" id="ENOG5033DI5">
    <property type="taxonomic scope" value="Bacteria"/>
</dbReference>
<dbReference type="EMBL" id="CP003630">
    <property type="protein sequence ID" value="AFZ21373.1"/>
    <property type="molecule type" value="Genomic_DNA"/>
</dbReference>
<dbReference type="HOGENOM" id="CLU_986348_0_0_3"/>
<dbReference type="KEGG" id="mic:Mic7113_5748"/>
<dbReference type="RefSeq" id="WP_015185502.1">
    <property type="nucleotide sequence ID" value="NC_019738.1"/>
</dbReference>
<feature type="domain" description="Methyltransferase FkbM" evidence="1">
    <location>
        <begin position="97"/>
        <end position="253"/>
    </location>
</feature>
<keyword evidence="2" id="KW-0489">Methyltransferase</keyword>
<dbReference type="Gene3D" id="3.40.50.150">
    <property type="entry name" value="Vaccinia Virus protein VP39"/>
    <property type="match status" value="1"/>
</dbReference>
<keyword evidence="3" id="KW-1185">Reference proteome</keyword>
<evidence type="ECO:0000259" key="1">
    <source>
        <dbReference type="Pfam" id="PF05050"/>
    </source>
</evidence>
<sequence length="331" mass="38243">MQNSINYWLHFVYYQVLYSSYDTQFNRLKANILTKIFYKIIKFSDPLISYKIAGFDLLLPFSHQLPFILKTYPLYSSNLARLAKYVKQKYEDLKFIDIGANIGDSIAILRKEAEFPILCIEGDDQFLSVLEKNATLFSEVYIIKAYLGECSNNIRGTTIKQGGTAHLRENKVGDNIIEVKKLSNVLKDYPSFFQSKMIKVDTDGFDCKILRGAADFLKSTKPIIFFEYDPFFLAKQGDDGISIFNDLSSYGYKNLLIYDNFGDLMLSANISNSSLLEELHLYFSGRLGHRYCDICAFHTEDNDLFEIAREREIKFFENLRGRKEANNAYSL</sequence>
<dbReference type="Pfam" id="PF05050">
    <property type="entry name" value="Methyltransf_21"/>
    <property type="match status" value="1"/>
</dbReference>
<reference evidence="2 3" key="1">
    <citation type="submission" date="2012-06" db="EMBL/GenBank/DDBJ databases">
        <title>Finished chromosome of genome of Microcoleus sp. PCC 7113.</title>
        <authorList>
            <consortium name="US DOE Joint Genome Institute"/>
            <person name="Gugger M."/>
            <person name="Coursin T."/>
            <person name="Rippka R."/>
            <person name="Tandeau De Marsac N."/>
            <person name="Huntemann M."/>
            <person name="Wei C.-L."/>
            <person name="Han J."/>
            <person name="Detter J.C."/>
            <person name="Han C."/>
            <person name="Tapia R."/>
            <person name="Chen A."/>
            <person name="Kyrpides N."/>
            <person name="Mavromatis K."/>
            <person name="Markowitz V."/>
            <person name="Szeto E."/>
            <person name="Ivanova N."/>
            <person name="Pagani I."/>
            <person name="Pati A."/>
            <person name="Goodwin L."/>
            <person name="Nordberg H.P."/>
            <person name="Cantor M.N."/>
            <person name="Hua S.X."/>
            <person name="Woyke T."/>
            <person name="Kerfeld C.A."/>
        </authorList>
    </citation>
    <scope>NUCLEOTIDE SEQUENCE [LARGE SCALE GENOMIC DNA]</scope>
    <source>
        <strain evidence="2 3">PCC 7113</strain>
    </source>
</reference>